<feature type="compositionally biased region" description="Low complexity" evidence="1">
    <location>
        <begin position="213"/>
        <end position="226"/>
    </location>
</feature>
<sequence length="226" mass="25938">MPSMNYVSGPKALYDKQSIPNHYIPEKKQQTLLSEKALLIHNKQLEDLSVISTDTQLISSNSSISSSSSDSILSSEDEDARINRKMADLEISNQSLLKINQMLETTVRQQAKQVASFKQKIMTIPNDDEQKRRETDQLLLQQQILLENEDDWEKDEQFNRLRRMTESLIEEAQKALEYKVEIGARVLSSSSPHIRRSSSGRRIHRRRSERNQSESTTTSSSSTLNQ</sequence>
<dbReference type="EMBL" id="BAABUK010000002">
    <property type="protein sequence ID" value="GAA5806963.1"/>
    <property type="molecule type" value="Genomic_DNA"/>
</dbReference>
<evidence type="ECO:0000313" key="2">
    <source>
        <dbReference type="EMBL" id="GAA5806963.1"/>
    </source>
</evidence>
<evidence type="ECO:0000256" key="1">
    <source>
        <dbReference type="SAM" id="MobiDB-lite"/>
    </source>
</evidence>
<organism evidence="2 3">
    <name type="scientific">Mucor flavus</name>
    <dbReference type="NCBI Taxonomy" id="439312"/>
    <lineage>
        <taxon>Eukaryota</taxon>
        <taxon>Fungi</taxon>
        <taxon>Fungi incertae sedis</taxon>
        <taxon>Mucoromycota</taxon>
        <taxon>Mucoromycotina</taxon>
        <taxon>Mucoromycetes</taxon>
        <taxon>Mucorales</taxon>
        <taxon>Mucorineae</taxon>
        <taxon>Mucoraceae</taxon>
        <taxon>Mucor</taxon>
    </lineage>
</organism>
<keyword evidence="3" id="KW-1185">Reference proteome</keyword>
<feature type="region of interest" description="Disordered" evidence="1">
    <location>
        <begin position="189"/>
        <end position="226"/>
    </location>
</feature>
<proteinExistence type="predicted"/>
<dbReference type="PANTHER" id="PTHR38701">
    <property type="entry name" value="CHROMOSOME 8, WHOLE GENOME SHOTGUN SEQUENCE"/>
    <property type="match status" value="1"/>
</dbReference>
<feature type="compositionally biased region" description="Basic residues" evidence="1">
    <location>
        <begin position="193"/>
        <end position="208"/>
    </location>
</feature>
<name>A0ABP9YJC7_9FUNG</name>
<accession>A0ABP9YJC7</accession>
<dbReference type="PANTHER" id="PTHR38701:SF1">
    <property type="entry name" value="UP-REGULATED DURING SEPTATION PROTEIN 1 DOMAIN-CONTAINING PROTEIN"/>
    <property type="match status" value="1"/>
</dbReference>
<comment type="caution">
    <text evidence="2">The sequence shown here is derived from an EMBL/GenBank/DDBJ whole genome shotgun (WGS) entry which is preliminary data.</text>
</comment>
<protein>
    <submittedName>
        <fullName evidence="2">Uncharacterized protein</fullName>
    </submittedName>
</protein>
<evidence type="ECO:0000313" key="3">
    <source>
        <dbReference type="Proteomes" id="UP001473302"/>
    </source>
</evidence>
<gene>
    <name evidence="2" type="ORF">MFLAVUS_000312</name>
</gene>
<dbReference type="Proteomes" id="UP001473302">
    <property type="component" value="Unassembled WGS sequence"/>
</dbReference>
<reference evidence="2 3" key="1">
    <citation type="submission" date="2024-04" db="EMBL/GenBank/DDBJ databases">
        <title>genome sequences of Mucor flavus KT1a and Helicostylum pulchrum KT1b strains isolated from the surface of a dry-aged beef.</title>
        <authorList>
            <person name="Toyotome T."/>
            <person name="Hosono M."/>
            <person name="Torimaru M."/>
            <person name="Fukuda K."/>
            <person name="Mikami N."/>
        </authorList>
    </citation>
    <scope>NUCLEOTIDE SEQUENCE [LARGE SCALE GENOMIC DNA]</scope>
    <source>
        <strain evidence="2 3">KT1a</strain>
    </source>
</reference>